<organism evidence="1">
    <name type="scientific">Shewanella algae</name>
    <dbReference type="NCBI Taxonomy" id="38313"/>
    <lineage>
        <taxon>Bacteria</taxon>
        <taxon>Pseudomonadati</taxon>
        <taxon>Pseudomonadota</taxon>
        <taxon>Gammaproteobacteria</taxon>
        <taxon>Alteromonadales</taxon>
        <taxon>Shewanellaceae</taxon>
        <taxon>Shewanella</taxon>
    </lineage>
</organism>
<dbReference type="EMBL" id="CP032664">
    <property type="protein sequence ID" value="QQO84106.1"/>
    <property type="molecule type" value="Genomic_DNA"/>
</dbReference>
<reference evidence="1" key="1">
    <citation type="submission" date="2018-09" db="EMBL/GenBank/DDBJ databases">
        <title>Genome sequencing and analysis.</title>
        <authorList>
            <person name="Huang Y.-T."/>
        </authorList>
    </citation>
    <scope>NUCLEOTIDE SEQUENCE</scope>
    <source>
        <strain evidence="1">HIDE</strain>
    </source>
</reference>
<name>A0A7T8ED21_9GAMM</name>
<dbReference type="RefSeq" id="WP_397608948.1">
    <property type="nucleotide sequence ID" value="NZ_CP032664.1"/>
</dbReference>
<protein>
    <submittedName>
        <fullName evidence="1">Uncharacterized protein</fullName>
    </submittedName>
</protein>
<proteinExistence type="predicted"/>
<accession>A0A7T8ED21</accession>
<dbReference type="AlphaFoldDB" id="A0A7T8ED21"/>
<sequence length="79" mass="8981">MTAELKKLFLCALSRREIEHEISMAETMIEIEGSCFPDCTFEDGYIAALNYVLGCQGSNVREEYEQLISERHDAETETA</sequence>
<evidence type="ECO:0000313" key="1">
    <source>
        <dbReference type="EMBL" id="QQO84106.1"/>
    </source>
</evidence>
<gene>
    <name evidence="1" type="ORF">D7032_13135</name>
</gene>